<reference evidence="6" key="2">
    <citation type="journal article" date="2022" name="Microbiol. Resour. Announc.">
        <title>Metagenome Sequencing to Explore Phylogenomics of Terrestrial Cyanobacteria.</title>
        <authorList>
            <person name="Ward R.D."/>
            <person name="Stajich J.E."/>
            <person name="Johansen J.R."/>
            <person name="Huntemann M."/>
            <person name="Clum A."/>
            <person name="Foster B."/>
            <person name="Foster B."/>
            <person name="Roux S."/>
            <person name="Palaniappan K."/>
            <person name="Varghese N."/>
            <person name="Mukherjee S."/>
            <person name="Reddy T.B.K."/>
            <person name="Daum C."/>
            <person name="Copeland A."/>
            <person name="Chen I.A."/>
            <person name="Ivanova N.N."/>
            <person name="Kyrpides N.C."/>
            <person name="Shapiro N."/>
            <person name="Eloe-Fadrosh E.A."/>
            <person name="Pietrasiak N."/>
        </authorList>
    </citation>
    <scope>NUCLEOTIDE SEQUENCE</scope>
    <source>
        <strain evidence="6">GSE-TBD4-15B</strain>
    </source>
</reference>
<evidence type="ECO:0000256" key="3">
    <source>
        <dbReference type="ARBA" id="ARBA00023004"/>
    </source>
</evidence>
<dbReference type="EC" id="1.14.19.-" evidence="6"/>
<dbReference type="PANTHER" id="PTHR32100">
    <property type="entry name" value="OMEGA-6 FATTY ACID DESATURASE, CHLOROPLASTIC"/>
    <property type="match status" value="1"/>
</dbReference>
<feature type="domain" description="Fatty acid desaturase" evidence="5">
    <location>
        <begin position="68"/>
        <end position="316"/>
    </location>
</feature>
<dbReference type="InterPro" id="IPR005804">
    <property type="entry name" value="FA_desaturase_dom"/>
</dbReference>
<dbReference type="InterPro" id="IPR012171">
    <property type="entry name" value="Fatty_acid_desaturase"/>
</dbReference>
<comment type="cofactor">
    <cofactor evidence="1">
        <name>Fe(2+)</name>
        <dbReference type="ChEBI" id="CHEBI:29033"/>
    </cofactor>
</comment>
<dbReference type="Proteomes" id="UP000707356">
    <property type="component" value="Unassembled WGS sequence"/>
</dbReference>
<sequence length="354" mass="41152">MTATTENFANSPAYPQTATKLADLQLKDILKTLPRECFQKDRRKAWLLLLGNVVAVVLGYAGLAVCPWFLLPFAWIFTGTALTGFFVIAHDCGHRSFAKRRWVNDWVGHILMLPLIYPFHCWRILHDYHHVHTNEVDVDNAWQPWSPEAFQNSPSFIQAVYRGVRGRFWWLASIVHWGKLHFDLNQFAPRNRNKAKISIAAVVIFAAICFPTLILTTGVWGFVKFWLMPWLVYHFWMSTFTLVHHTAPDIQFRPTATWSAAEAQLAGTVHCSYPRWVEILCHDINVHVPHHLSVAIPSYNLRMAHESIRQNWGEHIHESQFSWKFMKQIVDHCHLYDPNVAYQPFKSLDQSSNR</sequence>
<dbReference type="EMBL" id="JAHHHV010000054">
    <property type="protein sequence ID" value="MBW4465636.1"/>
    <property type="molecule type" value="Genomic_DNA"/>
</dbReference>
<proteinExistence type="inferred from homology"/>
<accession>A0A951P9K4</accession>
<keyword evidence="4" id="KW-0812">Transmembrane</keyword>
<evidence type="ECO:0000259" key="5">
    <source>
        <dbReference type="Pfam" id="PF00487"/>
    </source>
</evidence>
<feature type="transmembrane region" description="Helical" evidence="4">
    <location>
        <begin position="197"/>
        <end position="220"/>
    </location>
</feature>
<evidence type="ECO:0000256" key="2">
    <source>
        <dbReference type="ARBA" id="ARBA00008749"/>
    </source>
</evidence>
<protein>
    <submittedName>
        <fullName evidence="6">Fatty acid desaturase</fullName>
        <ecNumber evidence="6">1.14.19.-</ecNumber>
    </submittedName>
</protein>
<evidence type="ECO:0000256" key="1">
    <source>
        <dbReference type="ARBA" id="ARBA00001954"/>
    </source>
</evidence>
<gene>
    <name evidence="6" type="ORF">KME07_09380</name>
</gene>
<dbReference type="GO" id="GO:0016491">
    <property type="term" value="F:oxidoreductase activity"/>
    <property type="evidence" value="ECO:0007669"/>
    <property type="project" value="UniProtKB-KW"/>
</dbReference>
<comment type="caution">
    <text evidence="6">The sequence shown here is derived from an EMBL/GenBank/DDBJ whole genome shotgun (WGS) entry which is preliminary data.</text>
</comment>
<keyword evidence="3" id="KW-0408">Iron</keyword>
<dbReference type="Pfam" id="PF00487">
    <property type="entry name" value="FA_desaturase"/>
    <property type="match status" value="1"/>
</dbReference>
<name>A0A951P9K4_9CYAN</name>
<reference evidence="6" key="1">
    <citation type="submission" date="2021-05" db="EMBL/GenBank/DDBJ databases">
        <authorList>
            <person name="Pietrasiak N."/>
            <person name="Ward R."/>
            <person name="Stajich J.E."/>
            <person name="Kurbessoian T."/>
        </authorList>
    </citation>
    <scope>NUCLEOTIDE SEQUENCE</scope>
    <source>
        <strain evidence="6">GSE-TBD4-15B</strain>
    </source>
</reference>
<feature type="transmembrane region" description="Helical" evidence="4">
    <location>
        <begin position="69"/>
        <end position="89"/>
    </location>
</feature>
<organism evidence="6 7">
    <name type="scientific">Pegethrix bostrychoides GSE-TBD4-15B</name>
    <dbReference type="NCBI Taxonomy" id="2839662"/>
    <lineage>
        <taxon>Bacteria</taxon>
        <taxon>Bacillati</taxon>
        <taxon>Cyanobacteriota</taxon>
        <taxon>Cyanophyceae</taxon>
        <taxon>Oculatellales</taxon>
        <taxon>Oculatellaceae</taxon>
        <taxon>Pegethrix</taxon>
    </lineage>
</organism>
<dbReference type="AlphaFoldDB" id="A0A951P9K4"/>
<keyword evidence="4" id="KW-1133">Transmembrane helix</keyword>
<evidence type="ECO:0000256" key="4">
    <source>
        <dbReference type="SAM" id="Phobius"/>
    </source>
</evidence>
<keyword evidence="4" id="KW-0472">Membrane</keyword>
<comment type="similarity">
    <text evidence="2">Belongs to the fatty acid desaturase type 2 family.</text>
</comment>
<evidence type="ECO:0000313" key="6">
    <source>
        <dbReference type="EMBL" id="MBW4465636.1"/>
    </source>
</evidence>
<evidence type="ECO:0000313" key="7">
    <source>
        <dbReference type="Proteomes" id="UP000707356"/>
    </source>
</evidence>
<dbReference type="CDD" id="cd03507">
    <property type="entry name" value="Delta12-FADS-like"/>
    <property type="match status" value="1"/>
</dbReference>
<dbReference type="GO" id="GO:0006629">
    <property type="term" value="P:lipid metabolic process"/>
    <property type="evidence" value="ECO:0007669"/>
    <property type="project" value="InterPro"/>
</dbReference>
<feature type="transmembrane region" description="Helical" evidence="4">
    <location>
        <begin position="45"/>
        <end position="63"/>
    </location>
</feature>
<keyword evidence="6" id="KW-0560">Oxidoreductase</keyword>